<protein>
    <submittedName>
        <fullName evidence="4">Uncharacterized protein</fullName>
    </submittedName>
</protein>
<evidence type="ECO:0000256" key="1">
    <source>
        <dbReference type="SAM" id="Coils"/>
    </source>
</evidence>
<feature type="compositionally biased region" description="Basic and acidic residues" evidence="2">
    <location>
        <begin position="13"/>
        <end position="30"/>
    </location>
</feature>
<evidence type="ECO:0000313" key="5">
    <source>
        <dbReference type="Proteomes" id="UP001595378"/>
    </source>
</evidence>
<keyword evidence="3" id="KW-1133">Transmembrane helix</keyword>
<organism evidence="4 5">
    <name type="scientific">Alteraurantiacibacter lauratis</name>
    <dbReference type="NCBI Taxonomy" id="2054627"/>
    <lineage>
        <taxon>Bacteria</taxon>
        <taxon>Pseudomonadati</taxon>
        <taxon>Pseudomonadota</taxon>
        <taxon>Alphaproteobacteria</taxon>
        <taxon>Sphingomonadales</taxon>
        <taxon>Erythrobacteraceae</taxon>
        <taxon>Alteraurantiacibacter</taxon>
    </lineage>
</organism>
<comment type="caution">
    <text evidence="4">The sequence shown here is derived from an EMBL/GenBank/DDBJ whole genome shotgun (WGS) entry which is preliminary data.</text>
</comment>
<feature type="coiled-coil region" evidence="1">
    <location>
        <begin position="74"/>
        <end position="119"/>
    </location>
</feature>
<accession>A0ABV7ECY6</accession>
<keyword evidence="1" id="KW-0175">Coiled coil</keyword>
<keyword evidence="3" id="KW-0472">Membrane</keyword>
<evidence type="ECO:0000256" key="2">
    <source>
        <dbReference type="SAM" id="MobiDB-lite"/>
    </source>
</evidence>
<feature type="region of interest" description="Disordered" evidence="2">
    <location>
        <begin position="1"/>
        <end position="33"/>
    </location>
</feature>
<evidence type="ECO:0000313" key="4">
    <source>
        <dbReference type="EMBL" id="MFC3100583.1"/>
    </source>
</evidence>
<proteinExistence type="predicted"/>
<dbReference type="EMBL" id="JBHRSU010000017">
    <property type="protein sequence ID" value="MFC3100583.1"/>
    <property type="molecule type" value="Genomic_DNA"/>
</dbReference>
<reference evidence="5" key="1">
    <citation type="journal article" date="2019" name="Int. J. Syst. Evol. Microbiol.">
        <title>The Global Catalogue of Microorganisms (GCM) 10K type strain sequencing project: providing services to taxonomists for standard genome sequencing and annotation.</title>
        <authorList>
            <consortium name="The Broad Institute Genomics Platform"/>
            <consortium name="The Broad Institute Genome Sequencing Center for Infectious Disease"/>
            <person name="Wu L."/>
            <person name="Ma J."/>
        </authorList>
    </citation>
    <scope>NUCLEOTIDE SEQUENCE [LARGE SCALE GENOMIC DNA]</scope>
    <source>
        <strain evidence="5">KCTC 52606</strain>
    </source>
</reference>
<dbReference type="Proteomes" id="UP001595378">
    <property type="component" value="Unassembled WGS sequence"/>
</dbReference>
<feature type="transmembrane region" description="Helical" evidence="3">
    <location>
        <begin position="48"/>
        <end position="67"/>
    </location>
</feature>
<sequence length="203" mass="22645">MADQASGIRNKIRAREAPRTVSQFDRRTSEAPKAATSGSSFFRKLAKWTAITIGVLIALVAVIGIIAETTATPEDKARWAAERAEREKERAIREAAEAEREAAELAARQQAEAEEAAREAQFKCLRSLDGSMGSFKIEVKYELRDPDSFEHIQSFATAVDADGTQRVRMKFRARNGFGGMNVEMAEAVIDNSECEVRSWRFIR</sequence>
<keyword evidence="5" id="KW-1185">Reference proteome</keyword>
<evidence type="ECO:0000256" key="3">
    <source>
        <dbReference type="SAM" id="Phobius"/>
    </source>
</evidence>
<dbReference type="RefSeq" id="WP_336920661.1">
    <property type="nucleotide sequence ID" value="NZ_JBANRN010000027.1"/>
</dbReference>
<gene>
    <name evidence="4" type="ORF">ACFODK_06755</name>
</gene>
<name>A0ABV7ECY6_9SPHN</name>
<keyword evidence="3" id="KW-0812">Transmembrane</keyword>